<dbReference type="Proteomes" id="UP001363151">
    <property type="component" value="Unassembled WGS sequence"/>
</dbReference>
<organism evidence="2 3">
    <name type="scientific">Aureococcus anophagefferens</name>
    <name type="common">Harmful bloom alga</name>
    <dbReference type="NCBI Taxonomy" id="44056"/>
    <lineage>
        <taxon>Eukaryota</taxon>
        <taxon>Sar</taxon>
        <taxon>Stramenopiles</taxon>
        <taxon>Ochrophyta</taxon>
        <taxon>Pelagophyceae</taxon>
        <taxon>Pelagomonadales</taxon>
        <taxon>Pelagomonadaceae</taxon>
        <taxon>Aureococcus</taxon>
    </lineage>
</organism>
<evidence type="ECO:0000313" key="2">
    <source>
        <dbReference type="EMBL" id="KAK7233353.1"/>
    </source>
</evidence>
<keyword evidence="3" id="KW-1185">Reference proteome</keyword>
<feature type="region of interest" description="Disordered" evidence="1">
    <location>
        <begin position="166"/>
        <end position="186"/>
    </location>
</feature>
<sequence length="237" mass="23727">MEAALDGGSDGLGSPAPGMTMAEAASTSLPGVGEPPPDVGGVSYDALGGAGLAPGVLGGAPGLLGGAPGLLGAPPRRRRRAGPRRRPASTTARGRSGESLAAAAAAAYPLPRRASLGALPYGAVGAPAARSRPLAPVYQAAQALAQASSYGGGDAKLGAKARARARCGRARDPSGGGSARDFTMAEPEHAPRPLVEEEHKQFLDLMTKYGRSWTRISQGHDGARAAGRSPAQKHFLA</sequence>
<proteinExistence type="predicted"/>
<gene>
    <name evidence="2" type="ORF">SO694_00108066</name>
</gene>
<feature type="region of interest" description="Disordered" evidence="1">
    <location>
        <begin position="1"/>
        <end position="40"/>
    </location>
</feature>
<dbReference type="EMBL" id="JBBJCI010000361">
    <property type="protein sequence ID" value="KAK7233353.1"/>
    <property type="molecule type" value="Genomic_DNA"/>
</dbReference>
<evidence type="ECO:0000256" key="1">
    <source>
        <dbReference type="SAM" id="MobiDB-lite"/>
    </source>
</evidence>
<protein>
    <recommendedName>
        <fullName evidence="4">Myb-like domain-containing protein</fullName>
    </recommendedName>
</protein>
<accession>A0ABR1FM53</accession>
<evidence type="ECO:0008006" key="4">
    <source>
        <dbReference type="Google" id="ProtNLM"/>
    </source>
</evidence>
<reference evidence="2 3" key="1">
    <citation type="submission" date="2024-03" db="EMBL/GenBank/DDBJ databases">
        <title>Aureococcus anophagefferens CCMP1851 and Kratosvirus quantuckense: Draft genome of a second virus-susceptible host strain in the model system.</title>
        <authorList>
            <person name="Chase E."/>
            <person name="Truchon A.R."/>
            <person name="Schepens W."/>
            <person name="Wilhelm S.W."/>
        </authorList>
    </citation>
    <scope>NUCLEOTIDE SEQUENCE [LARGE SCALE GENOMIC DNA]</scope>
    <source>
        <strain evidence="2 3">CCMP1851</strain>
    </source>
</reference>
<feature type="compositionally biased region" description="Basic residues" evidence="1">
    <location>
        <begin position="75"/>
        <end position="87"/>
    </location>
</feature>
<comment type="caution">
    <text evidence="2">The sequence shown here is derived from an EMBL/GenBank/DDBJ whole genome shotgun (WGS) entry which is preliminary data.</text>
</comment>
<evidence type="ECO:0000313" key="3">
    <source>
        <dbReference type="Proteomes" id="UP001363151"/>
    </source>
</evidence>
<name>A0ABR1FM53_AURAN</name>
<feature type="region of interest" description="Disordered" evidence="1">
    <location>
        <begin position="67"/>
        <end position="100"/>
    </location>
</feature>